<accession>A0A3S5A2W6</accession>
<name>A0A3S5A2W6_9PLAT</name>
<evidence type="ECO:0000259" key="2">
    <source>
        <dbReference type="Pfam" id="PF08620"/>
    </source>
</evidence>
<proteinExistence type="predicted"/>
<dbReference type="AlphaFoldDB" id="A0A3S5A2W6"/>
<evidence type="ECO:0000256" key="1">
    <source>
        <dbReference type="SAM" id="MobiDB-lite"/>
    </source>
</evidence>
<dbReference type="Pfam" id="PF08620">
    <property type="entry name" value="RPAP1_C"/>
    <property type="match status" value="2"/>
</dbReference>
<evidence type="ECO:0000313" key="3">
    <source>
        <dbReference type="EMBL" id="VEL10443.1"/>
    </source>
</evidence>
<dbReference type="Proteomes" id="UP000784294">
    <property type="component" value="Unassembled WGS sequence"/>
</dbReference>
<protein>
    <recommendedName>
        <fullName evidence="2">RPAP1 C-terminal domain-containing protein</fullName>
    </recommendedName>
</protein>
<dbReference type="OrthoDB" id="348201at2759"/>
<dbReference type="EMBL" id="CAAALY010009017">
    <property type="protein sequence ID" value="VEL10443.1"/>
    <property type="molecule type" value="Genomic_DNA"/>
</dbReference>
<dbReference type="InterPro" id="IPR039913">
    <property type="entry name" value="RPAP1/Rba50"/>
</dbReference>
<reference evidence="3" key="1">
    <citation type="submission" date="2018-11" db="EMBL/GenBank/DDBJ databases">
        <authorList>
            <consortium name="Pathogen Informatics"/>
        </authorList>
    </citation>
    <scope>NUCLEOTIDE SEQUENCE</scope>
</reference>
<feature type="domain" description="RPAP1 C-terminal" evidence="2">
    <location>
        <begin position="130"/>
        <end position="159"/>
    </location>
</feature>
<dbReference type="GO" id="GO:0006366">
    <property type="term" value="P:transcription by RNA polymerase II"/>
    <property type="evidence" value="ECO:0007669"/>
    <property type="project" value="InterPro"/>
</dbReference>
<keyword evidence="4" id="KW-1185">Reference proteome</keyword>
<feature type="domain" description="RPAP1 C-terminal" evidence="2">
    <location>
        <begin position="88"/>
        <end position="117"/>
    </location>
</feature>
<gene>
    <name evidence="3" type="ORF">PXEA_LOCUS3883</name>
</gene>
<organism evidence="3 4">
    <name type="scientific">Protopolystoma xenopodis</name>
    <dbReference type="NCBI Taxonomy" id="117903"/>
    <lineage>
        <taxon>Eukaryota</taxon>
        <taxon>Metazoa</taxon>
        <taxon>Spiralia</taxon>
        <taxon>Lophotrochozoa</taxon>
        <taxon>Platyhelminthes</taxon>
        <taxon>Monogenea</taxon>
        <taxon>Polyopisthocotylea</taxon>
        <taxon>Polystomatidea</taxon>
        <taxon>Polystomatidae</taxon>
        <taxon>Protopolystoma</taxon>
    </lineage>
</organism>
<sequence length="259" mass="27826">MIRANKGQSIHSANNKDDPEVQSEYSFTEPSRSQITSFYPISPNPSVPHMDALEYDKLAWTLPIGINLASGAFAINATKNAVDKPCIARFDLTGRIVPPGAMVATHLGLHHHGEEPEFDLLYYVITLLLQRAGYSLQELFHLSRSGVPAQRHLALSCISSSIFASRTGAHVPYLLPHSHPSLVANLLGPEVSASVEDVTSTPSSNSQCGIAWLLRVCLDDAVTDATKTGSSIGGVSADIVADCLFGLYSMCSDHIGELQ</sequence>
<feature type="region of interest" description="Disordered" evidence="1">
    <location>
        <begin position="1"/>
        <end position="29"/>
    </location>
</feature>
<comment type="caution">
    <text evidence="3">The sequence shown here is derived from an EMBL/GenBank/DDBJ whole genome shotgun (WGS) entry which is preliminary data.</text>
</comment>
<evidence type="ECO:0000313" key="4">
    <source>
        <dbReference type="Proteomes" id="UP000784294"/>
    </source>
</evidence>
<dbReference type="PANTHER" id="PTHR21483:SF18">
    <property type="entry name" value="RNA POLYMERASE II-ASSOCIATED PROTEIN 1"/>
    <property type="match status" value="1"/>
</dbReference>
<dbReference type="InterPro" id="IPR013929">
    <property type="entry name" value="RPAP1_C"/>
</dbReference>
<feature type="compositionally biased region" description="Polar residues" evidence="1">
    <location>
        <begin position="1"/>
        <end position="13"/>
    </location>
</feature>
<dbReference type="PANTHER" id="PTHR21483">
    <property type="entry name" value="RNA POLYMERASE II-ASSOCIATED PROTEIN 1"/>
    <property type="match status" value="1"/>
</dbReference>